<keyword evidence="6" id="KW-0800">Toxin</keyword>
<feature type="compositionally biased region" description="Polar residues" evidence="13">
    <location>
        <begin position="631"/>
        <end position="659"/>
    </location>
</feature>
<feature type="compositionally biased region" description="Polar residues" evidence="13">
    <location>
        <begin position="421"/>
        <end position="432"/>
    </location>
</feature>
<dbReference type="InterPro" id="IPR050776">
    <property type="entry name" value="Ank_Repeat/CDKN_Inhibitor"/>
</dbReference>
<keyword evidence="4" id="KW-0964">Secreted</keyword>
<evidence type="ECO:0000256" key="1">
    <source>
        <dbReference type="ARBA" id="ARBA00004175"/>
    </source>
</evidence>
<evidence type="ECO:0000313" key="15">
    <source>
        <dbReference type="Proteomes" id="UP000887013"/>
    </source>
</evidence>
<evidence type="ECO:0000256" key="4">
    <source>
        <dbReference type="ARBA" id="ARBA00022525"/>
    </source>
</evidence>
<keyword evidence="5" id="KW-1052">Target cell membrane</keyword>
<feature type="compositionally biased region" description="Polar residues" evidence="13">
    <location>
        <begin position="565"/>
        <end position="580"/>
    </location>
</feature>
<feature type="compositionally biased region" description="Polar residues" evidence="13">
    <location>
        <begin position="363"/>
        <end position="382"/>
    </location>
</feature>
<evidence type="ECO:0000256" key="7">
    <source>
        <dbReference type="ARBA" id="ARBA00022699"/>
    </source>
</evidence>
<keyword evidence="10 12" id="KW-0040">ANK repeat</keyword>
<dbReference type="AlphaFoldDB" id="A0A8X6NAR4"/>
<dbReference type="OrthoDB" id="71307at2759"/>
<dbReference type="PANTHER" id="PTHR24201:SF15">
    <property type="entry name" value="ANKYRIN REPEAT DOMAIN-CONTAINING PROTEIN 66"/>
    <property type="match status" value="1"/>
</dbReference>
<dbReference type="PROSITE" id="PS50297">
    <property type="entry name" value="ANK_REP_REGION"/>
    <property type="match status" value="1"/>
</dbReference>
<dbReference type="GO" id="GO:0005576">
    <property type="term" value="C:extracellular region"/>
    <property type="evidence" value="ECO:0007669"/>
    <property type="project" value="UniProtKB-SubCell"/>
</dbReference>
<dbReference type="InterPro" id="IPR002110">
    <property type="entry name" value="Ankyrin_rpt"/>
</dbReference>
<dbReference type="GO" id="GO:0044231">
    <property type="term" value="C:host cell presynaptic membrane"/>
    <property type="evidence" value="ECO:0007669"/>
    <property type="project" value="UniProtKB-KW"/>
</dbReference>
<keyword evidence="15" id="KW-1185">Reference proteome</keyword>
<evidence type="ECO:0000256" key="6">
    <source>
        <dbReference type="ARBA" id="ARBA00022656"/>
    </source>
</evidence>
<dbReference type="Proteomes" id="UP000887013">
    <property type="component" value="Unassembled WGS sequence"/>
</dbReference>
<feature type="compositionally biased region" description="Acidic residues" evidence="13">
    <location>
        <begin position="306"/>
        <end position="316"/>
    </location>
</feature>
<protein>
    <submittedName>
        <fullName evidence="14">ANK_REP_REGION domain-containing protein</fullName>
    </submittedName>
</protein>
<feature type="repeat" description="ANK" evidence="12">
    <location>
        <begin position="745"/>
        <end position="777"/>
    </location>
</feature>
<feature type="compositionally biased region" description="Basic and acidic residues" evidence="13">
    <location>
        <begin position="551"/>
        <end position="564"/>
    </location>
</feature>
<dbReference type="SUPFAM" id="SSF48403">
    <property type="entry name" value="Ankyrin repeat"/>
    <property type="match status" value="1"/>
</dbReference>
<dbReference type="Gene3D" id="1.25.40.20">
    <property type="entry name" value="Ankyrin repeat-containing domain"/>
    <property type="match status" value="1"/>
</dbReference>
<keyword evidence="8" id="KW-0677">Repeat</keyword>
<feature type="compositionally biased region" description="Polar residues" evidence="13">
    <location>
        <begin position="604"/>
        <end position="623"/>
    </location>
</feature>
<reference evidence="14" key="1">
    <citation type="submission" date="2020-08" db="EMBL/GenBank/DDBJ databases">
        <title>Multicomponent nature underlies the extraordinary mechanical properties of spider dragline silk.</title>
        <authorList>
            <person name="Kono N."/>
            <person name="Nakamura H."/>
            <person name="Mori M."/>
            <person name="Yoshida Y."/>
            <person name="Ohtoshi R."/>
            <person name="Malay A.D."/>
            <person name="Moran D.A.P."/>
            <person name="Tomita M."/>
            <person name="Numata K."/>
            <person name="Arakawa K."/>
        </authorList>
    </citation>
    <scope>NUCLEOTIDE SEQUENCE</scope>
</reference>
<evidence type="ECO:0000256" key="5">
    <source>
        <dbReference type="ARBA" id="ARBA00022537"/>
    </source>
</evidence>
<comment type="subcellular location">
    <subcellularLocation>
        <location evidence="2">Secreted</location>
    </subcellularLocation>
    <subcellularLocation>
        <location evidence="1">Target cell membrane</location>
    </subcellularLocation>
</comment>
<feature type="region of interest" description="Disordered" evidence="13">
    <location>
        <begin position="353"/>
        <end position="382"/>
    </location>
</feature>
<comment type="caution">
    <text evidence="14">The sequence shown here is derived from an EMBL/GenBank/DDBJ whole genome shotgun (WGS) entry which is preliminary data.</text>
</comment>
<keyword evidence="11" id="KW-1053">Target membrane</keyword>
<evidence type="ECO:0000256" key="9">
    <source>
        <dbReference type="ARBA" id="ARBA00023028"/>
    </source>
</evidence>
<feature type="compositionally biased region" description="Polar residues" evidence="13">
    <location>
        <begin position="292"/>
        <end position="302"/>
    </location>
</feature>
<organism evidence="14 15">
    <name type="scientific">Nephila pilipes</name>
    <name type="common">Giant wood spider</name>
    <name type="synonym">Nephila maculata</name>
    <dbReference type="NCBI Taxonomy" id="299642"/>
    <lineage>
        <taxon>Eukaryota</taxon>
        <taxon>Metazoa</taxon>
        <taxon>Ecdysozoa</taxon>
        <taxon>Arthropoda</taxon>
        <taxon>Chelicerata</taxon>
        <taxon>Arachnida</taxon>
        <taxon>Araneae</taxon>
        <taxon>Araneomorphae</taxon>
        <taxon>Entelegynae</taxon>
        <taxon>Araneoidea</taxon>
        <taxon>Nephilidae</taxon>
        <taxon>Nephila</taxon>
    </lineage>
</organism>
<evidence type="ECO:0000256" key="12">
    <source>
        <dbReference type="PROSITE-ProRule" id="PRU00023"/>
    </source>
</evidence>
<feature type="region of interest" description="Disordered" evidence="13">
    <location>
        <begin position="406"/>
        <end position="432"/>
    </location>
</feature>
<evidence type="ECO:0000256" key="3">
    <source>
        <dbReference type="ARBA" id="ARBA00022483"/>
    </source>
</evidence>
<sequence length="887" mass="100237">MEKDGIRVSYYIIHTVAEKLKRFIEDNEAAFKFHPWQMSSTQDKLQKILHTELPERAIHHLWDTGTVREILNFSKNNGNPVKVQKLAQYLYAYLGLHICTHDSKRKTTSPRKQLLTRSQSHPKYTLTTDNLLKNSAETKTFEIKKLIETVAQELAFLSSITEENNLSVQYSLKIARYHMGSVKKQKLACCSYPSCLFNIRQKLWLNKQVNRKTIKKVAPPTRTLTFNRSNNNLLKQRQNKQLSRTHFQQRVNAANNQKNVTLVQRMQPNRVKPKRFTETATQTVPWAPESAPYSSSYQNSVRDISDDGEEDITESEEELYCKSDTLNDASMITEEIASDFVIGQSKINQNENEFSKSRKSLTVKETSNRSHTNQSSYLGSNLKTEVEARSSVNDSLTLKTRKSISNKRELSVNQSSEKENANVSANKSTRSKSKTLYNISRKLSDNIYLKRSDAIANSISRSQSLTPMKSNLIAVALKSLSSNKSSSKKSDQNVIPSLKRNSISIKDNSNSLKSTSQKEPAVDPSEVQADNTLDHQEKALENQEVESEEQQNEKLSEPEAEKPSEFQNETENNMNSLESSNGAIGEENGKIGENEVPNECPRVLSSSDNETTYLPVHSSSASGGPQEENSEASSSIKENDNTSPEYSSHWTEEYSSTEVSEAEIDESFQEKFLTYKEALLDEDDGIVASSEDETPSSDEHQVTEILCDAEETQKTLAEIIYEGNIEEFREQVKMEENITEIVDENGWNLLHLAAFKGFNDFIEELLNLGISIESTTKVGYTALHLAASNNHMECVRMLLRNGASLYSEDVNEEILPKITATASSPMRRLLNKYEENIRKVQTISHILNEFSKTKKNLSNGLSKNLLQTLADITLDEEDVENVSSNAE</sequence>
<evidence type="ECO:0000256" key="11">
    <source>
        <dbReference type="ARBA" id="ARBA00023298"/>
    </source>
</evidence>
<dbReference type="PANTHER" id="PTHR24201">
    <property type="entry name" value="ANK_REP_REGION DOMAIN-CONTAINING PROTEIN"/>
    <property type="match status" value="1"/>
</dbReference>
<gene>
    <name evidence="14" type="primary">AVEN_135496_1</name>
    <name evidence="14" type="ORF">NPIL_422311</name>
</gene>
<keyword evidence="9" id="KW-0638">Presynaptic neurotoxin</keyword>
<evidence type="ECO:0000256" key="2">
    <source>
        <dbReference type="ARBA" id="ARBA00004613"/>
    </source>
</evidence>
<feature type="region of interest" description="Disordered" evidence="13">
    <location>
        <begin position="541"/>
        <end position="663"/>
    </location>
</feature>
<dbReference type="InterPro" id="IPR036770">
    <property type="entry name" value="Ankyrin_rpt-contain_sf"/>
</dbReference>
<dbReference type="GO" id="GO:0044218">
    <property type="term" value="C:other organism cell membrane"/>
    <property type="evidence" value="ECO:0007669"/>
    <property type="project" value="UniProtKB-KW"/>
</dbReference>
<feature type="repeat" description="ANK" evidence="12">
    <location>
        <begin position="778"/>
        <end position="810"/>
    </location>
</feature>
<feature type="region of interest" description="Disordered" evidence="13">
    <location>
        <begin position="480"/>
        <end position="527"/>
    </location>
</feature>
<name>A0A8X6NAR4_NEPPI</name>
<feature type="compositionally biased region" description="Polar residues" evidence="13">
    <location>
        <begin position="492"/>
        <end position="518"/>
    </location>
</feature>
<dbReference type="SMART" id="SM00248">
    <property type="entry name" value="ANK"/>
    <property type="match status" value="2"/>
</dbReference>
<dbReference type="PROSITE" id="PS50088">
    <property type="entry name" value="ANK_REPEAT"/>
    <property type="match status" value="2"/>
</dbReference>
<keyword evidence="7" id="KW-0528">Neurotoxin</keyword>
<feature type="region of interest" description="Disordered" evidence="13">
    <location>
        <begin position="275"/>
        <end position="316"/>
    </location>
</feature>
<evidence type="ECO:0000313" key="14">
    <source>
        <dbReference type="EMBL" id="GFT02991.1"/>
    </source>
</evidence>
<accession>A0A8X6NAR4</accession>
<feature type="compositionally biased region" description="Basic and acidic residues" evidence="13">
    <location>
        <begin position="406"/>
        <end position="420"/>
    </location>
</feature>
<dbReference type="GO" id="GO:0090729">
    <property type="term" value="F:toxin activity"/>
    <property type="evidence" value="ECO:0007669"/>
    <property type="project" value="UniProtKB-KW"/>
</dbReference>
<evidence type="ECO:0000256" key="10">
    <source>
        <dbReference type="ARBA" id="ARBA00023043"/>
    </source>
</evidence>
<evidence type="ECO:0000256" key="13">
    <source>
        <dbReference type="SAM" id="MobiDB-lite"/>
    </source>
</evidence>
<evidence type="ECO:0000256" key="8">
    <source>
        <dbReference type="ARBA" id="ARBA00022737"/>
    </source>
</evidence>
<keyword evidence="11" id="KW-0472">Membrane</keyword>
<dbReference type="EMBL" id="BMAW01055831">
    <property type="protein sequence ID" value="GFT02991.1"/>
    <property type="molecule type" value="Genomic_DNA"/>
</dbReference>
<proteinExistence type="predicted"/>
<dbReference type="GO" id="GO:0006887">
    <property type="term" value="P:exocytosis"/>
    <property type="evidence" value="ECO:0007669"/>
    <property type="project" value="UniProtKB-KW"/>
</dbReference>
<dbReference type="Pfam" id="PF12796">
    <property type="entry name" value="Ank_2"/>
    <property type="match status" value="1"/>
</dbReference>
<keyword evidence="3" id="KW-0268">Exocytosis</keyword>